<dbReference type="EMBL" id="JXRR01000015">
    <property type="protein sequence ID" value="KIL47041.1"/>
    <property type="molecule type" value="Genomic_DNA"/>
</dbReference>
<dbReference type="PANTHER" id="PTHR37805">
    <property type="entry name" value="CYTOPLASMIC PROTEIN-RELATED"/>
    <property type="match status" value="1"/>
</dbReference>
<gene>
    <name evidence="1" type="ORF">KR50_23630</name>
</gene>
<protein>
    <recommendedName>
        <fullName evidence="3">Cytoplasmic protein</fullName>
    </recommendedName>
</protein>
<dbReference type="Proteomes" id="UP000031972">
    <property type="component" value="Unassembled WGS sequence"/>
</dbReference>
<dbReference type="InterPro" id="IPR009921">
    <property type="entry name" value="YehS-like"/>
</dbReference>
<organism evidence="1 2">
    <name type="scientific">Jeotgalibacillus campisalis</name>
    <dbReference type="NCBI Taxonomy" id="220754"/>
    <lineage>
        <taxon>Bacteria</taxon>
        <taxon>Bacillati</taxon>
        <taxon>Bacillota</taxon>
        <taxon>Bacilli</taxon>
        <taxon>Bacillales</taxon>
        <taxon>Caryophanaceae</taxon>
        <taxon>Jeotgalibacillus</taxon>
    </lineage>
</organism>
<dbReference type="Pfam" id="PF07308">
    <property type="entry name" value="DUF1456"/>
    <property type="match status" value="2"/>
</dbReference>
<proteinExistence type="predicted"/>
<accession>A0A0C2VRI7</accession>
<dbReference type="AlphaFoldDB" id="A0A0C2VRI7"/>
<keyword evidence="2" id="KW-1185">Reference proteome</keyword>
<reference evidence="1 2" key="1">
    <citation type="submission" date="2015-01" db="EMBL/GenBank/DDBJ databases">
        <title>Jeotgalibacillus campisalis genome sequencing.</title>
        <authorList>
            <person name="Goh K.M."/>
            <person name="Chan K.-G."/>
            <person name="Yaakop A.S."/>
            <person name="Ee R."/>
            <person name="Gan H.M."/>
            <person name="Chan C.S."/>
        </authorList>
    </citation>
    <scope>NUCLEOTIDE SEQUENCE [LARGE SCALE GENOMIC DNA]</scope>
    <source>
        <strain evidence="1 2">SF-57</strain>
    </source>
</reference>
<comment type="caution">
    <text evidence="1">The sequence shown here is derived from an EMBL/GenBank/DDBJ whole genome shotgun (WGS) entry which is preliminary data.</text>
</comment>
<evidence type="ECO:0000313" key="2">
    <source>
        <dbReference type="Proteomes" id="UP000031972"/>
    </source>
</evidence>
<dbReference type="PATRIC" id="fig|220754.4.peg.2379"/>
<dbReference type="PANTHER" id="PTHR37805:SF1">
    <property type="entry name" value="CYTOPLASMIC PROTEIN"/>
    <property type="match status" value="1"/>
</dbReference>
<dbReference type="OrthoDB" id="9788465at2"/>
<name>A0A0C2VRI7_9BACL</name>
<sequence length="168" mass="19058">MDNNDILIRLRYALDIKNTDMVKIFELGGVTLTKEEVGKVLTKAPDEDEPAEDDNRIPCSNDMLESFLNGFITFKRGPQKDQSGQPVKPDRSIKNHASVNNVLLKKLKIALSLTSEEMIDVLDEAGVRITKGELSAILRKEGQRNYKECGDRYARNFLKGLSLRYRDQ</sequence>
<evidence type="ECO:0000313" key="1">
    <source>
        <dbReference type="EMBL" id="KIL47041.1"/>
    </source>
</evidence>
<evidence type="ECO:0008006" key="3">
    <source>
        <dbReference type="Google" id="ProtNLM"/>
    </source>
</evidence>
<dbReference type="RefSeq" id="WP_041058464.1">
    <property type="nucleotide sequence ID" value="NZ_JXRR01000015.1"/>
</dbReference>